<keyword evidence="5" id="KW-0677">Repeat</keyword>
<evidence type="ECO:0000256" key="11">
    <source>
        <dbReference type="SAM" id="Coils"/>
    </source>
</evidence>
<proteinExistence type="inferred from homology"/>
<comment type="subcellular location">
    <subcellularLocation>
        <location evidence="1">Cytoplasm</location>
        <location evidence="1">Cytoskeleton</location>
        <location evidence="1">Microtubule organizing center</location>
        <location evidence="1">Centrosome</location>
        <location evidence="1">Centriole</location>
    </subcellularLocation>
</comment>
<dbReference type="PANTHER" id="PTHR28618">
    <property type="entry name" value="CENTROSOMAL PROTEIN POC5"/>
    <property type="match status" value="1"/>
</dbReference>
<dbReference type="GO" id="GO:0005814">
    <property type="term" value="C:centriole"/>
    <property type="evidence" value="ECO:0007669"/>
    <property type="project" value="UniProtKB-SubCell"/>
</dbReference>
<sequence>MSEGAHPDPAEPAAALQEIVITNGRQRPGEGTPTRAGASAAALGAAEVAPCSPAAADRYSDADLDGLALKLDAHSRQLRADLLAHLADCQRRAEERQREAVAAVASSAARELAAKEQELARTAAELERQREILRRTGGALFKAARWRRQHTLGCMAWRAWRERAARQGRVKAVAATVNEYDERRRQRGAFHAWRTEAASQLRLRVKAQAAAALQEERARIWEESHASGAQQAKRLAEVEAALAAALEERARLEENMK</sequence>
<feature type="coiled-coil region" evidence="11">
    <location>
        <begin position="105"/>
        <end position="136"/>
    </location>
</feature>
<evidence type="ECO:0000313" key="14">
    <source>
        <dbReference type="Proteomes" id="UP000239899"/>
    </source>
</evidence>
<dbReference type="OrthoDB" id="10635918at2759"/>
<evidence type="ECO:0000256" key="4">
    <source>
        <dbReference type="ARBA" id="ARBA00022490"/>
    </source>
</evidence>
<evidence type="ECO:0000256" key="2">
    <source>
        <dbReference type="ARBA" id="ARBA00010411"/>
    </source>
</evidence>
<evidence type="ECO:0000256" key="5">
    <source>
        <dbReference type="ARBA" id="ARBA00022737"/>
    </source>
</evidence>
<evidence type="ECO:0000256" key="10">
    <source>
        <dbReference type="ARBA" id="ARBA00049959"/>
    </source>
</evidence>
<protein>
    <recommendedName>
        <fullName evidence="3">Centrosomal protein POC5</fullName>
    </recommendedName>
    <alternativeName>
        <fullName evidence="9">Protein of centriole 5</fullName>
    </alternativeName>
</protein>
<comment type="function">
    <text evidence="10">Essential for the assembly of the distal half of centrioles, required for centriole elongation. Acts as a negative regulator of centriole elongation.</text>
</comment>
<comment type="similarity">
    <text evidence="2">Belongs to the POC5 family.</text>
</comment>
<gene>
    <name evidence="13" type="ORF">C2E21_8015</name>
</gene>
<evidence type="ECO:0000256" key="8">
    <source>
        <dbReference type="ARBA" id="ARBA00023306"/>
    </source>
</evidence>
<dbReference type="AlphaFoldDB" id="A0A2P6TG30"/>
<evidence type="ECO:0000256" key="6">
    <source>
        <dbReference type="ARBA" id="ARBA00023054"/>
    </source>
</evidence>
<keyword evidence="4" id="KW-0963">Cytoplasm</keyword>
<dbReference type="PANTHER" id="PTHR28618:SF1">
    <property type="entry name" value="CENTROSOMAL PROTEIN POC5"/>
    <property type="match status" value="1"/>
</dbReference>
<dbReference type="InterPro" id="IPR033351">
    <property type="entry name" value="POC5"/>
</dbReference>
<organism evidence="13 14">
    <name type="scientific">Chlorella sorokiniana</name>
    <name type="common">Freshwater green alga</name>
    <dbReference type="NCBI Taxonomy" id="3076"/>
    <lineage>
        <taxon>Eukaryota</taxon>
        <taxon>Viridiplantae</taxon>
        <taxon>Chlorophyta</taxon>
        <taxon>core chlorophytes</taxon>
        <taxon>Trebouxiophyceae</taxon>
        <taxon>Chlorellales</taxon>
        <taxon>Chlorellaceae</taxon>
        <taxon>Chlorella clade</taxon>
        <taxon>Chlorella</taxon>
    </lineage>
</organism>
<evidence type="ECO:0000256" key="1">
    <source>
        <dbReference type="ARBA" id="ARBA00004114"/>
    </source>
</evidence>
<keyword evidence="7" id="KW-0206">Cytoskeleton</keyword>
<feature type="region of interest" description="Disordered" evidence="12">
    <location>
        <begin position="1"/>
        <end position="39"/>
    </location>
</feature>
<name>A0A2P6TG30_CHLSO</name>
<accession>A0A2P6TG30</accession>
<keyword evidence="6 11" id="KW-0175">Coiled coil</keyword>
<reference evidence="13 14" key="1">
    <citation type="journal article" date="2018" name="Plant J.">
        <title>Genome sequences of Chlorella sorokiniana UTEX 1602 and Micractinium conductrix SAG 241.80: implications to maltose excretion by a green alga.</title>
        <authorList>
            <person name="Arriola M.B."/>
            <person name="Velmurugan N."/>
            <person name="Zhang Y."/>
            <person name="Plunkett M.H."/>
            <person name="Hondzo H."/>
            <person name="Barney B.M."/>
        </authorList>
    </citation>
    <scope>NUCLEOTIDE SEQUENCE [LARGE SCALE GENOMIC DNA]</scope>
    <source>
        <strain evidence="14">UTEX 1602</strain>
    </source>
</reference>
<evidence type="ECO:0000313" key="13">
    <source>
        <dbReference type="EMBL" id="PRW33073.1"/>
    </source>
</evidence>
<dbReference type="Proteomes" id="UP000239899">
    <property type="component" value="Unassembled WGS sequence"/>
</dbReference>
<dbReference type="EMBL" id="LHPG02000018">
    <property type="protein sequence ID" value="PRW33073.1"/>
    <property type="molecule type" value="Genomic_DNA"/>
</dbReference>
<evidence type="ECO:0000256" key="12">
    <source>
        <dbReference type="SAM" id="MobiDB-lite"/>
    </source>
</evidence>
<evidence type="ECO:0000256" key="9">
    <source>
        <dbReference type="ARBA" id="ARBA00031694"/>
    </source>
</evidence>
<keyword evidence="8" id="KW-0131">Cell cycle</keyword>
<evidence type="ECO:0000256" key="7">
    <source>
        <dbReference type="ARBA" id="ARBA00023212"/>
    </source>
</evidence>
<keyword evidence="14" id="KW-1185">Reference proteome</keyword>
<evidence type="ECO:0000256" key="3">
    <source>
        <dbReference type="ARBA" id="ARBA00014910"/>
    </source>
</evidence>
<comment type="caution">
    <text evidence="13">The sequence shown here is derived from an EMBL/GenBank/DDBJ whole genome shotgun (WGS) entry which is preliminary data.</text>
</comment>